<evidence type="ECO:0000259" key="3">
    <source>
        <dbReference type="PROSITE" id="PS50097"/>
    </source>
</evidence>
<gene>
    <name evidence="4" type="ORF">NP493_74g00014</name>
</gene>
<dbReference type="Pfam" id="PF07707">
    <property type="entry name" value="BACK"/>
    <property type="match status" value="1"/>
</dbReference>
<dbReference type="PANTHER" id="PTHR45632:SF3">
    <property type="entry name" value="KELCH-LIKE PROTEIN 32"/>
    <property type="match status" value="1"/>
</dbReference>
<dbReference type="FunFam" id="1.25.40.420:FF:000001">
    <property type="entry name" value="Kelch-like family member 12"/>
    <property type="match status" value="1"/>
</dbReference>
<dbReference type="InterPro" id="IPR015915">
    <property type="entry name" value="Kelch-typ_b-propeller"/>
</dbReference>
<dbReference type="InterPro" id="IPR011333">
    <property type="entry name" value="SKP1/BTB/POZ_sf"/>
</dbReference>
<dbReference type="PANTHER" id="PTHR45632">
    <property type="entry name" value="LD33804P"/>
    <property type="match status" value="1"/>
</dbReference>
<dbReference type="Proteomes" id="UP001209878">
    <property type="component" value="Unassembled WGS sequence"/>
</dbReference>
<comment type="caution">
    <text evidence="4">The sequence shown here is derived from an EMBL/GenBank/DDBJ whole genome shotgun (WGS) entry which is preliminary data.</text>
</comment>
<evidence type="ECO:0000313" key="5">
    <source>
        <dbReference type="Proteomes" id="UP001209878"/>
    </source>
</evidence>
<dbReference type="InterPro" id="IPR011705">
    <property type="entry name" value="BACK"/>
</dbReference>
<feature type="domain" description="BTB" evidence="3">
    <location>
        <begin position="14"/>
        <end position="80"/>
    </location>
</feature>
<organism evidence="4 5">
    <name type="scientific">Ridgeia piscesae</name>
    <name type="common">Tubeworm</name>
    <dbReference type="NCBI Taxonomy" id="27915"/>
    <lineage>
        <taxon>Eukaryota</taxon>
        <taxon>Metazoa</taxon>
        <taxon>Spiralia</taxon>
        <taxon>Lophotrochozoa</taxon>
        <taxon>Annelida</taxon>
        <taxon>Polychaeta</taxon>
        <taxon>Sedentaria</taxon>
        <taxon>Canalipalpata</taxon>
        <taxon>Sabellida</taxon>
        <taxon>Siboglinidae</taxon>
        <taxon>Ridgeia</taxon>
    </lineage>
</organism>
<dbReference type="SMART" id="SM00612">
    <property type="entry name" value="Kelch"/>
    <property type="match status" value="6"/>
</dbReference>
<dbReference type="Gene3D" id="3.30.710.10">
    <property type="entry name" value="Potassium Channel Kv1.1, Chain A"/>
    <property type="match status" value="1"/>
</dbReference>
<keyword evidence="1" id="KW-0880">Kelch repeat</keyword>
<dbReference type="Pfam" id="PF24681">
    <property type="entry name" value="Kelch_KLHDC2_KLHL20_DRC7"/>
    <property type="match status" value="1"/>
</dbReference>
<dbReference type="AlphaFoldDB" id="A0AAD9UII4"/>
<dbReference type="InterPro" id="IPR017096">
    <property type="entry name" value="BTB-kelch_protein"/>
</dbReference>
<dbReference type="SMART" id="SM00875">
    <property type="entry name" value="BACK"/>
    <property type="match status" value="1"/>
</dbReference>
<evidence type="ECO:0000256" key="2">
    <source>
        <dbReference type="ARBA" id="ARBA00022737"/>
    </source>
</evidence>
<evidence type="ECO:0000313" key="4">
    <source>
        <dbReference type="EMBL" id="KAK2190600.1"/>
    </source>
</evidence>
<protein>
    <recommendedName>
        <fullName evidence="3">BTB domain-containing protein</fullName>
    </recommendedName>
</protein>
<name>A0AAD9UII4_RIDPI</name>
<proteinExistence type="predicted"/>
<evidence type="ECO:0000256" key="1">
    <source>
        <dbReference type="ARBA" id="ARBA00022441"/>
    </source>
</evidence>
<dbReference type="InterPro" id="IPR006652">
    <property type="entry name" value="Kelch_1"/>
</dbReference>
<dbReference type="PROSITE" id="PS50097">
    <property type="entry name" value="BTB"/>
    <property type="match status" value="1"/>
</dbReference>
<dbReference type="Pfam" id="PF01344">
    <property type="entry name" value="Kelch_1"/>
    <property type="match status" value="1"/>
</dbReference>
<reference evidence="4" key="1">
    <citation type="journal article" date="2023" name="Mol. Biol. Evol.">
        <title>Third-Generation Sequencing Reveals the Adaptive Role of the Epigenome in Three Deep-Sea Polychaetes.</title>
        <authorList>
            <person name="Perez M."/>
            <person name="Aroh O."/>
            <person name="Sun Y."/>
            <person name="Lan Y."/>
            <person name="Juniper S.K."/>
            <person name="Young C.R."/>
            <person name="Angers B."/>
            <person name="Qian P.Y."/>
        </authorList>
    </citation>
    <scope>NUCLEOTIDE SEQUENCE</scope>
    <source>
        <strain evidence="4">R07B-5</strain>
    </source>
</reference>
<keyword evidence="5" id="KW-1185">Reference proteome</keyword>
<dbReference type="SUPFAM" id="SSF117281">
    <property type="entry name" value="Kelch motif"/>
    <property type="match status" value="1"/>
</dbReference>
<sequence length="551" mass="62079">MESIHKLRQNEEYTDVTLQSDSLNIRCHRIVLAVASDYFRAMFGCGLKESTSDTVQMTMEPGTLTSIVDYIYTGQIELTVDNVDSLVKACDVLRLDGLKAGCEDFMVAQLDLTNCVGFFRCAASYHLQTLQGKAKRLMLAEFKSVAFCDQLKELSCGDFVEFIKDDNVNVDDEDIVFESVLDWIQYDIENRESSLETILEHVRLPFCTSQYLRHVKDRCDMVTPKCHEYLQEALSFQADIVHQHEVTSCRTLPRTNYRKTSCLLVVGGATLSEGQNTSIVAHKQCQYYNEDTNSWESLTDMPRSVGLAYSVCYLGRSLLVTGGYKGNVAMDECWLYDFVTKKWEAMPPLLTGRFNHCSVSLGDCVYVVGGKDVDYKVLASCECLNLKRRQWSSIPDVPEAVCASMVVTHGNSVFVFGGRDAQKKTSQCSWAFDTMRGSWSTKSDMTEACYCGAAVTMNNSVYVVGSFNRMCLRYDFATDTWTQLNRPRQEHGYASAVVWRGRILVAGGGPDPPSSLIEQYDPLTDTWSDWKSELTEKQMGHGMFVADLCHM</sequence>
<dbReference type="SMART" id="SM00225">
    <property type="entry name" value="BTB"/>
    <property type="match status" value="1"/>
</dbReference>
<keyword evidence="2" id="KW-0677">Repeat</keyword>
<dbReference type="EMBL" id="JAODUO010000074">
    <property type="protein sequence ID" value="KAK2190600.1"/>
    <property type="molecule type" value="Genomic_DNA"/>
</dbReference>
<dbReference type="PIRSF" id="PIRSF037037">
    <property type="entry name" value="Kelch-like_protein_gigaxonin"/>
    <property type="match status" value="1"/>
</dbReference>
<accession>A0AAD9UII4</accession>
<dbReference type="InterPro" id="IPR000210">
    <property type="entry name" value="BTB/POZ_dom"/>
</dbReference>
<dbReference type="SUPFAM" id="SSF54695">
    <property type="entry name" value="POZ domain"/>
    <property type="match status" value="1"/>
</dbReference>
<dbReference type="Gene3D" id="1.25.40.420">
    <property type="match status" value="1"/>
</dbReference>
<dbReference type="Gene3D" id="2.120.10.80">
    <property type="entry name" value="Kelch-type beta propeller"/>
    <property type="match status" value="2"/>
</dbReference>
<dbReference type="Pfam" id="PF00651">
    <property type="entry name" value="BTB"/>
    <property type="match status" value="1"/>
</dbReference>